<reference evidence="1 2" key="1">
    <citation type="submission" date="2019-03" db="EMBL/GenBank/DDBJ databases">
        <title>Genomic Encyclopedia of Type Strains, Phase III (KMG-III): the genomes of soil and plant-associated and newly described type strains.</title>
        <authorList>
            <person name="Whitman W."/>
        </authorList>
    </citation>
    <scope>NUCLEOTIDE SEQUENCE [LARGE SCALE GENOMIC DNA]</scope>
    <source>
        <strain evidence="1 2">CGMCC 1.12801</strain>
    </source>
</reference>
<evidence type="ECO:0000313" key="1">
    <source>
        <dbReference type="EMBL" id="TDS14773.1"/>
    </source>
</evidence>
<gene>
    <name evidence="1" type="ORF">B0I21_103272</name>
</gene>
<dbReference type="RefSeq" id="WP_133639808.1">
    <property type="nucleotide sequence ID" value="NZ_SNZV01000003.1"/>
</dbReference>
<dbReference type="AlphaFoldDB" id="A0A4R7D1C9"/>
<dbReference type="EMBL" id="SNZV01000003">
    <property type="protein sequence ID" value="TDS14773.1"/>
    <property type="molecule type" value="Genomic_DNA"/>
</dbReference>
<comment type="caution">
    <text evidence="1">The sequence shown here is derived from an EMBL/GenBank/DDBJ whole genome shotgun (WGS) entry which is preliminary data.</text>
</comment>
<sequence length="131" mass="15124">MENPEKNLEKLIILVTQIGDAISQEIDRDNPDELLGKLQELAALQSTASYALALAEQLYNAKIASLLVSGLYIKYTATDRKQIFAELAKEELFYYNLIERFTKNISYSIESFRTMISYMKMEFEKSKYQTT</sequence>
<organism evidence="1 2">
    <name type="scientific">Sphingobacterium paludis</name>
    <dbReference type="NCBI Taxonomy" id="1476465"/>
    <lineage>
        <taxon>Bacteria</taxon>
        <taxon>Pseudomonadati</taxon>
        <taxon>Bacteroidota</taxon>
        <taxon>Sphingobacteriia</taxon>
        <taxon>Sphingobacteriales</taxon>
        <taxon>Sphingobacteriaceae</taxon>
        <taxon>Sphingobacterium</taxon>
    </lineage>
</organism>
<dbReference type="Proteomes" id="UP000294752">
    <property type="component" value="Unassembled WGS sequence"/>
</dbReference>
<keyword evidence="2" id="KW-1185">Reference proteome</keyword>
<proteinExistence type="predicted"/>
<evidence type="ECO:0000313" key="2">
    <source>
        <dbReference type="Proteomes" id="UP000294752"/>
    </source>
</evidence>
<protein>
    <submittedName>
        <fullName evidence="1">Uncharacterized protein</fullName>
    </submittedName>
</protein>
<accession>A0A4R7D1C9</accession>
<dbReference type="OrthoDB" id="708394at2"/>
<name>A0A4R7D1C9_9SPHI</name>